<organism evidence="2 3">
    <name type="scientific">Bodo saltans</name>
    <name type="common">Flagellated protozoan</name>
    <dbReference type="NCBI Taxonomy" id="75058"/>
    <lineage>
        <taxon>Eukaryota</taxon>
        <taxon>Discoba</taxon>
        <taxon>Euglenozoa</taxon>
        <taxon>Kinetoplastea</taxon>
        <taxon>Metakinetoplastina</taxon>
        <taxon>Eubodonida</taxon>
        <taxon>Bodonidae</taxon>
        <taxon>Bodo</taxon>
    </lineage>
</organism>
<evidence type="ECO:0000256" key="1">
    <source>
        <dbReference type="SAM" id="Coils"/>
    </source>
</evidence>
<proteinExistence type="predicted"/>
<dbReference type="Proteomes" id="UP000051952">
    <property type="component" value="Unassembled WGS sequence"/>
</dbReference>
<dbReference type="VEuPathDB" id="TriTrypDB:BSAL_92175"/>
<keyword evidence="1" id="KW-0175">Coiled coil</keyword>
<feature type="coiled-coil region" evidence="1">
    <location>
        <begin position="340"/>
        <end position="396"/>
    </location>
</feature>
<gene>
    <name evidence="2" type="ORF">BSAL_92175</name>
</gene>
<evidence type="ECO:0000313" key="2">
    <source>
        <dbReference type="EMBL" id="CUG86247.1"/>
    </source>
</evidence>
<accession>A0A0S4JBH8</accession>
<reference evidence="3" key="1">
    <citation type="submission" date="2015-09" db="EMBL/GenBank/DDBJ databases">
        <authorList>
            <consortium name="Pathogen Informatics"/>
        </authorList>
    </citation>
    <scope>NUCLEOTIDE SEQUENCE [LARGE SCALE GENOMIC DNA]</scope>
    <source>
        <strain evidence="3">Lake Konstanz</strain>
    </source>
</reference>
<dbReference type="AlphaFoldDB" id="A0A0S4JBH8"/>
<name>A0A0S4JBH8_BODSA</name>
<keyword evidence="3" id="KW-1185">Reference proteome</keyword>
<dbReference type="EMBL" id="CYKH01001270">
    <property type="protein sequence ID" value="CUG86247.1"/>
    <property type="molecule type" value="Genomic_DNA"/>
</dbReference>
<dbReference type="CDD" id="cd20335">
    <property type="entry name" value="BRcat_RBR"/>
    <property type="match status" value="1"/>
</dbReference>
<sequence>MFRLIAKDRDSPDKVLHLDSLVATQNTTLFDVREAIAKKLAVAPAAVAVFANSVKVANYQSALGIDFSKDGWISYERRVSKQNAPSTFQAAVAVVASNFVSCRCGMQFTPHSNTFLPLNCGCLVCHACAATATYEYGGGDHNDNSSETICPFHVAPTPNNVVLLTREIGAASDDSEALVGDTQQRPFTYSRHTGPYNSLLALVETQQCQRQTMGVDGVTTKCNNTTTFRSNCKEPPMCRSCCDAHRAEARHHVIRDTPLSVQECLYVCKNPDDSCAPLKYFSTQSKSLLCGDCISVNDFSHAVSIFDKAHLDHSADAAAKIWSGLTATLRRCDGASATALEQYELLAANERDNLSAIRENCNLFVKGVTTQFADAIEQLRSMIAEMESDRQRIVKAAHDVTKKFETEFSRKVHKQRNNLKAYIATAESLSSGAREHLVALLHTARFAPAIIPAANALIDFAQNFTASSPTSMTVRRFVACTMPFKPLVRINVSTSNNRCQPKVTYVSQANDIIRQLYQRKILQNKAQKAFTLVGLSQPEIAFTNEVQATRKAAREFRWLNRRSLYHRLFEQPSVSLAEAYGSTVTEVTSSDDMLRRGLSNLVGGPPLPLVRSRALTQEHAKEFIATATAVLNRVKDADSDDYLHFRELPLTYKLLAAVLRQASRPEHVVALLMALSAPTATPHLLLGENCWRRYDKVILSDVDLIPNPQVLSRLQAEMSGIVFDDHRRDSDDALEASRSFLWNDRDEFVATVLHVMLLSQLGAEEAVALPPLSESSWLPRFTKLVAVALGSGWDDVATVTRCAVNVVSANPLAAFATFRLARALSIALTMETAECVHCGLVVPRDYIVRCGVRILCKLCFETASLCFAVARSLTDRALINDYKLALQHFNTIVSDDVVGTLSRSIAAAEEAIAFNALFHCPLNDLHDENPFHAPKPEHPQTPGAPVGITCPECNIRWCAKCSRAEHPHAATCGEVTNTRIQWSVYSDNMTRSANEVLDEFDSEAAAMNLRMTDRAARLRPLLHTQIARTNRNIDDIDTTIRQIHESNHAEMTWDGYRGSPKVIGSRRCPHCGRQPIRLVGRCRLVVCGQNTHDGGNYQGGCLHTFYYDSPEAAYQPISTASEEAEKAKLQSDIRQLTVLLEGVDNQTNFPPPVLPSHWPSLRCSSCGGGLLGDFHVQCYHCVPPYLLCVYCVRDNKHNEHADPRRESGHVLTLRRKT</sequence>
<protein>
    <submittedName>
        <fullName evidence="2">Uncharacterized protein</fullName>
    </submittedName>
</protein>
<evidence type="ECO:0000313" key="3">
    <source>
        <dbReference type="Proteomes" id="UP000051952"/>
    </source>
</evidence>